<proteinExistence type="predicted"/>
<dbReference type="AlphaFoldDB" id="A0AAD6YYI5"/>
<comment type="caution">
    <text evidence="3">The sequence shown here is derived from an EMBL/GenBank/DDBJ whole genome shotgun (WGS) entry which is preliminary data.</text>
</comment>
<reference evidence="3" key="1">
    <citation type="submission" date="2023-03" db="EMBL/GenBank/DDBJ databases">
        <title>Massive genome expansion in bonnet fungi (Mycena s.s.) driven by repeated elements and novel gene families across ecological guilds.</title>
        <authorList>
            <consortium name="Lawrence Berkeley National Laboratory"/>
            <person name="Harder C.B."/>
            <person name="Miyauchi S."/>
            <person name="Viragh M."/>
            <person name="Kuo A."/>
            <person name="Thoen E."/>
            <person name="Andreopoulos B."/>
            <person name="Lu D."/>
            <person name="Skrede I."/>
            <person name="Drula E."/>
            <person name="Henrissat B."/>
            <person name="Morin E."/>
            <person name="Kohler A."/>
            <person name="Barry K."/>
            <person name="LaButti K."/>
            <person name="Morin E."/>
            <person name="Salamov A."/>
            <person name="Lipzen A."/>
            <person name="Mereny Z."/>
            <person name="Hegedus B."/>
            <person name="Baldrian P."/>
            <person name="Stursova M."/>
            <person name="Weitz H."/>
            <person name="Taylor A."/>
            <person name="Grigoriev I.V."/>
            <person name="Nagy L.G."/>
            <person name="Martin F."/>
            <person name="Kauserud H."/>
        </authorList>
    </citation>
    <scope>NUCLEOTIDE SEQUENCE</scope>
    <source>
        <strain evidence="3">CBHHK002</strain>
    </source>
</reference>
<evidence type="ECO:0000256" key="1">
    <source>
        <dbReference type="SAM" id="Coils"/>
    </source>
</evidence>
<organism evidence="3 4">
    <name type="scientific">Mycena albidolilacea</name>
    <dbReference type="NCBI Taxonomy" id="1033008"/>
    <lineage>
        <taxon>Eukaryota</taxon>
        <taxon>Fungi</taxon>
        <taxon>Dikarya</taxon>
        <taxon>Basidiomycota</taxon>
        <taxon>Agaricomycotina</taxon>
        <taxon>Agaricomycetes</taxon>
        <taxon>Agaricomycetidae</taxon>
        <taxon>Agaricales</taxon>
        <taxon>Marasmiineae</taxon>
        <taxon>Mycenaceae</taxon>
        <taxon>Mycena</taxon>
    </lineage>
</organism>
<name>A0AAD6YYI5_9AGAR</name>
<dbReference type="Proteomes" id="UP001218218">
    <property type="component" value="Unassembled WGS sequence"/>
</dbReference>
<feature type="coiled-coil region" evidence="1">
    <location>
        <begin position="93"/>
        <end position="134"/>
    </location>
</feature>
<protein>
    <submittedName>
        <fullName evidence="3">Uncharacterized protein</fullName>
    </submittedName>
</protein>
<feature type="region of interest" description="Disordered" evidence="2">
    <location>
        <begin position="44"/>
        <end position="68"/>
    </location>
</feature>
<evidence type="ECO:0000313" key="4">
    <source>
        <dbReference type="Proteomes" id="UP001218218"/>
    </source>
</evidence>
<keyword evidence="1" id="KW-0175">Coiled coil</keyword>
<evidence type="ECO:0000256" key="2">
    <source>
        <dbReference type="SAM" id="MobiDB-lite"/>
    </source>
</evidence>
<accession>A0AAD6YYI5</accession>
<dbReference type="EMBL" id="JARIHO010000128">
    <property type="protein sequence ID" value="KAJ7301724.1"/>
    <property type="molecule type" value="Genomic_DNA"/>
</dbReference>
<gene>
    <name evidence="3" type="ORF">DFH08DRAFT_978491</name>
</gene>
<sequence>MMKKLFGREKPKIPAIWISGPYPAQDQPLQLPLINESVVRRLPPIPSLPPEAPTKPAPTTPTAAAQSRRTKNAAHCADDVGLLIEVCRLQGWLRERDKSIQDMKEEKDDLEKRIETLRTALRQQESSADKYKEESRNLAVTLQDLHIQLSAASLLESANSLKADRLAAQLAASLQAAETAEHEAEHFSGVVEEIKAKHEADIATHCKATAGLVRDKSDL</sequence>
<keyword evidence="4" id="KW-1185">Reference proteome</keyword>
<evidence type="ECO:0000313" key="3">
    <source>
        <dbReference type="EMBL" id="KAJ7301724.1"/>
    </source>
</evidence>
<feature type="compositionally biased region" description="Pro residues" evidence="2">
    <location>
        <begin position="44"/>
        <end position="59"/>
    </location>
</feature>